<comment type="caution">
    <text evidence="1">The sequence shown here is derived from an EMBL/GenBank/DDBJ whole genome shotgun (WGS) entry which is preliminary data.</text>
</comment>
<name>A0AAD4VX28_PRUDU</name>
<dbReference type="Proteomes" id="UP001054821">
    <property type="component" value="Chromosome 4"/>
</dbReference>
<protein>
    <submittedName>
        <fullName evidence="1">Uncharacterized protein</fullName>
    </submittedName>
</protein>
<organism evidence="1 2">
    <name type="scientific">Prunus dulcis</name>
    <name type="common">Almond</name>
    <name type="synonym">Amygdalus dulcis</name>
    <dbReference type="NCBI Taxonomy" id="3755"/>
    <lineage>
        <taxon>Eukaryota</taxon>
        <taxon>Viridiplantae</taxon>
        <taxon>Streptophyta</taxon>
        <taxon>Embryophyta</taxon>
        <taxon>Tracheophyta</taxon>
        <taxon>Spermatophyta</taxon>
        <taxon>Magnoliopsida</taxon>
        <taxon>eudicotyledons</taxon>
        <taxon>Gunneridae</taxon>
        <taxon>Pentapetalae</taxon>
        <taxon>rosids</taxon>
        <taxon>fabids</taxon>
        <taxon>Rosales</taxon>
        <taxon>Rosaceae</taxon>
        <taxon>Amygdaloideae</taxon>
        <taxon>Amygdaleae</taxon>
        <taxon>Prunus</taxon>
    </lineage>
</organism>
<evidence type="ECO:0000313" key="1">
    <source>
        <dbReference type="EMBL" id="KAI5332894.1"/>
    </source>
</evidence>
<dbReference type="AlphaFoldDB" id="A0AAD4VX28"/>
<sequence length="92" mass="10293">MMGFSSGGEKNILSMRLLIWNEFSEKLKGVGQFLCGLCIIRDAYYGVKLKSELALCVDTSLVFLLKCLGKVVVSLPWHRPKSLRTVSFPVLI</sequence>
<keyword evidence="2" id="KW-1185">Reference proteome</keyword>
<accession>A0AAD4VX28</accession>
<evidence type="ECO:0000313" key="2">
    <source>
        <dbReference type="Proteomes" id="UP001054821"/>
    </source>
</evidence>
<dbReference type="EMBL" id="JAJFAZ020000004">
    <property type="protein sequence ID" value="KAI5332894.1"/>
    <property type="molecule type" value="Genomic_DNA"/>
</dbReference>
<reference evidence="1 2" key="1">
    <citation type="journal article" date="2022" name="G3 (Bethesda)">
        <title>Whole-genome sequence and methylome profiling of the almond [Prunus dulcis (Mill.) D.A. Webb] cultivar 'Nonpareil'.</title>
        <authorList>
            <person name="D'Amico-Willman K.M."/>
            <person name="Ouma W.Z."/>
            <person name="Meulia T."/>
            <person name="Sideli G.M."/>
            <person name="Gradziel T.M."/>
            <person name="Fresnedo-Ramirez J."/>
        </authorList>
    </citation>
    <scope>NUCLEOTIDE SEQUENCE [LARGE SCALE GENOMIC DNA]</scope>
    <source>
        <strain evidence="1">Clone GOH B32 T37-40</strain>
    </source>
</reference>
<proteinExistence type="predicted"/>
<gene>
    <name evidence="1" type="ORF">L3X38_023023</name>
</gene>